<accession>A0A160MZQ9</accession>
<dbReference type="Proteomes" id="UP000077255">
    <property type="component" value="Chromosome"/>
</dbReference>
<evidence type="ECO:0000256" key="1">
    <source>
        <dbReference type="SAM" id="MobiDB-lite"/>
    </source>
</evidence>
<dbReference type="RefSeq" id="WP_063671681.1">
    <property type="nucleotide sequence ID" value="NZ_CP014841.1"/>
</dbReference>
<evidence type="ECO:0000256" key="2">
    <source>
        <dbReference type="SAM" id="SignalP"/>
    </source>
</evidence>
<evidence type="ECO:0000313" key="3">
    <source>
        <dbReference type="EMBL" id="AND68951.1"/>
    </source>
</evidence>
<dbReference type="OrthoDB" id="6058248at2"/>
<organism evidence="3 4">
    <name type="scientific">Dyella thiooxydans</name>
    <dbReference type="NCBI Taxonomy" id="445710"/>
    <lineage>
        <taxon>Bacteria</taxon>
        <taxon>Pseudomonadati</taxon>
        <taxon>Pseudomonadota</taxon>
        <taxon>Gammaproteobacteria</taxon>
        <taxon>Lysobacterales</taxon>
        <taxon>Rhodanobacteraceae</taxon>
        <taxon>Dyella</taxon>
    </lineage>
</organism>
<keyword evidence="2" id="KW-0732">Signal</keyword>
<dbReference type="PATRIC" id="fig|445710.3.peg.1491"/>
<gene>
    <name evidence="3" type="ORF">ATSB10_14970</name>
</gene>
<name>A0A160MZQ9_9GAMM</name>
<feature type="chain" id="PRO_5007817892" description="DUF4019 domain-containing protein" evidence="2">
    <location>
        <begin position="18"/>
        <end position="261"/>
    </location>
</feature>
<dbReference type="AlphaFoldDB" id="A0A160MZQ9"/>
<evidence type="ECO:0000313" key="4">
    <source>
        <dbReference type="Proteomes" id="UP000077255"/>
    </source>
</evidence>
<evidence type="ECO:0008006" key="5">
    <source>
        <dbReference type="Google" id="ProtNLM"/>
    </source>
</evidence>
<keyword evidence="4" id="KW-1185">Reference proteome</keyword>
<protein>
    <recommendedName>
        <fullName evidence="5">DUF4019 domain-containing protein</fullName>
    </recommendedName>
</protein>
<feature type="region of interest" description="Disordered" evidence="1">
    <location>
        <begin position="99"/>
        <end position="122"/>
    </location>
</feature>
<reference evidence="3 4" key="1">
    <citation type="submission" date="2016-02" db="EMBL/GenBank/DDBJ databases">
        <title>Complete genome sequencing and analysis of ATSB10, Dyella thiooxydans isolated from rhizosphere soil of sunflower (Helianthus annuus L.).</title>
        <authorList>
            <person name="Lee Y."/>
            <person name="Hwangbo K."/>
            <person name="Chung H."/>
            <person name="Yoo J."/>
            <person name="Kim K.Y."/>
            <person name="Sa T.M."/>
            <person name="Um Y."/>
            <person name="Madhaiyan M."/>
        </authorList>
    </citation>
    <scope>NUCLEOTIDE SEQUENCE [LARGE SCALE GENOMIC DNA]</scope>
    <source>
        <strain evidence="3 4">ATSB10</strain>
    </source>
</reference>
<dbReference type="InterPro" id="IPR025091">
    <property type="entry name" value="DUF4019"/>
</dbReference>
<feature type="signal peptide" evidence="2">
    <location>
        <begin position="1"/>
        <end position="17"/>
    </location>
</feature>
<dbReference type="KEGG" id="dtx:ATSB10_14970"/>
<proteinExistence type="predicted"/>
<sequence>MLARLCLGVLVALPAFALASTGQAVRVQQPSPGHYELTATFDGSTDVETAQRLLVPEAAKRCGKQPYSLGHYTFSTSAPVAPGNGEATPQITIVQQVTCGASASADPNRPQQNDDWHPGPADQEIIRKRTLAYLEAKDRDDFKSALAMVAEPTRGMMAHSQWQDARRAFNAAAGPVSSREVIAISWFDHPPGAPPGWYATADYTATYASAAFYCGYLAWMRQPDGSFAMIREDEGKLSPSQAAAVPPDRMASVKAQLGCKR</sequence>
<dbReference type="EMBL" id="CP014841">
    <property type="protein sequence ID" value="AND68951.1"/>
    <property type="molecule type" value="Genomic_DNA"/>
</dbReference>
<dbReference type="Pfam" id="PF13211">
    <property type="entry name" value="DUF4019"/>
    <property type="match status" value="1"/>
</dbReference>